<protein>
    <recommendedName>
        <fullName evidence="3">Zinc finger PHD-type domain-containing protein</fullName>
    </recommendedName>
</protein>
<evidence type="ECO:0000313" key="1">
    <source>
        <dbReference type="EMBL" id="KAK1422416.1"/>
    </source>
</evidence>
<gene>
    <name evidence="1" type="ORF">QVD17_25517</name>
</gene>
<reference evidence="1" key="1">
    <citation type="journal article" date="2023" name="bioRxiv">
        <title>Improved chromosome-level genome assembly for marigold (Tagetes erecta).</title>
        <authorList>
            <person name="Jiang F."/>
            <person name="Yuan L."/>
            <person name="Wang S."/>
            <person name="Wang H."/>
            <person name="Xu D."/>
            <person name="Wang A."/>
            <person name="Fan W."/>
        </authorList>
    </citation>
    <scope>NUCLEOTIDE SEQUENCE</scope>
    <source>
        <strain evidence="1">WSJ</strain>
        <tissue evidence="1">Leaf</tissue>
    </source>
</reference>
<evidence type="ECO:0008006" key="3">
    <source>
        <dbReference type="Google" id="ProtNLM"/>
    </source>
</evidence>
<evidence type="ECO:0000313" key="2">
    <source>
        <dbReference type="Proteomes" id="UP001229421"/>
    </source>
</evidence>
<sequence>MFEHEHPLNLIDLWFEQYKEESEEDKEESGDDDLTAKQDFRCLCLRCEEEINWFHRVCLIEFKYQRLWIYKCEKCRYYTHLSCATSRNEPFMMSILMSPGTGKTVKNYKDVEHPNLVHLPFPDPSYTILKHLFFKENGSNGKQINKFLSVLRAGLCANGEARKRKEVHDEIEANNIT</sequence>
<dbReference type="Proteomes" id="UP001229421">
    <property type="component" value="Unassembled WGS sequence"/>
</dbReference>
<organism evidence="1 2">
    <name type="scientific">Tagetes erecta</name>
    <name type="common">African marigold</name>
    <dbReference type="NCBI Taxonomy" id="13708"/>
    <lineage>
        <taxon>Eukaryota</taxon>
        <taxon>Viridiplantae</taxon>
        <taxon>Streptophyta</taxon>
        <taxon>Embryophyta</taxon>
        <taxon>Tracheophyta</taxon>
        <taxon>Spermatophyta</taxon>
        <taxon>Magnoliopsida</taxon>
        <taxon>eudicotyledons</taxon>
        <taxon>Gunneridae</taxon>
        <taxon>Pentapetalae</taxon>
        <taxon>asterids</taxon>
        <taxon>campanulids</taxon>
        <taxon>Asterales</taxon>
        <taxon>Asteraceae</taxon>
        <taxon>Asteroideae</taxon>
        <taxon>Heliantheae alliance</taxon>
        <taxon>Tageteae</taxon>
        <taxon>Tagetes</taxon>
    </lineage>
</organism>
<keyword evidence="2" id="KW-1185">Reference proteome</keyword>
<dbReference type="EMBL" id="JAUHHV010000006">
    <property type="protein sequence ID" value="KAK1422416.1"/>
    <property type="molecule type" value="Genomic_DNA"/>
</dbReference>
<comment type="caution">
    <text evidence="1">The sequence shown here is derived from an EMBL/GenBank/DDBJ whole genome shotgun (WGS) entry which is preliminary data.</text>
</comment>
<proteinExistence type="predicted"/>
<name>A0AAD8NVH9_TARER</name>
<accession>A0AAD8NVH9</accession>
<dbReference type="AlphaFoldDB" id="A0AAD8NVH9"/>